<evidence type="ECO:0000259" key="1">
    <source>
        <dbReference type="Pfam" id="PF00646"/>
    </source>
</evidence>
<evidence type="ECO:0000313" key="2">
    <source>
        <dbReference type="EnsemblPlants" id="AET6Gv20144000.6"/>
    </source>
</evidence>
<feature type="domain" description="F-box" evidence="1">
    <location>
        <begin position="18"/>
        <end position="54"/>
    </location>
</feature>
<reference evidence="3" key="2">
    <citation type="journal article" date="2017" name="Nat. Plants">
        <title>The Aegilops tauschii genome reveals multiple impacts of transposons.</title>
        <authorList>
            <person name="Zhao G."/>
            <person name="Zou C."/>
            <person name="Li K."/>
            <person name="Wang K."/>
            <person name="Li T."/>
            <person name="Gao L."/>
            <person name="Zhang X."/>
            <person name="Wang H."/>
            <person name="Yang Z."/>
            <person name="Liu X."/>
            <person name="Jiang W."/>
            <person name="Mao L."/>
            <person name="Kong X."/>
            <person name="Jiao Y."/>
            <person name="Jia J."/>
        </authorList>
    </citation>
    <scope>NUCLEOTIDE SEQUENCE [LARGE SCALE GENOMIC DNA]</scope>
    <source>
        <strain evidence="3">cv. AL8/78</strain>
    </source>
</reference>
<dbReference type="SUPFAM" id="SSF81383">
    <property type="entry name" value="F-box domain"/>
    <property type="match status" value="1"/>
</dbReference>
<reference evidence="3" key="1">
    <citation type="journal article" date="2014" name="Science">
        <title>Ancient hybridizations among the ancestral genomes of bread wheat.</title>
        <authorList>
            <consortium name="International Wheat Genome Sequencing Consortium,"/>
            <person name="Marcussen T."/>
            <person name="Sandve S.R."/>
            <person name="Heier L."/>
            <person name="Spannagl M."/>
            <person name="Pfeifer M."/>
            <person name="Jakobsen K.S."/>
            <person name="Wulff B.B."/>
            <person name="Steuernagel B."/>
            <person name="Mayer K.F."/>
            <person name="Olsen O.A."/>
        </authorList>
    </citation>
    <scope>NUCLEOTIDE SEQUENCE [LARGE SCALE GENOMIC DNA]</scope>
    <source>
        <strain evidence="3">cv. AL8/78</strain>
    </source>
</reference>
<dbReference type="PANTHER" id="PTHR32133">
    <property type="entry name" value="OS07G0120400 PROTEIN"/>
    <property type="match status" value="1"/>
</dbReference>
<evidence type="ECO:0000313" key="3">
    <source>
        <dbReference type="Proteomes" id="UP000015105"/>
    </source>
</evidence>
<dbReference type="EnsemblPlants" id="AET6Gv20144000.6">
    <property type="protein sequence ID" value="AET6Gv20144000.6"/>
    <property type="gene ID" value="AET6Gv20144000"/>
</dbReference>
<reference evidence="2" key="3">
    <citation type="journal article" date="2017" name="Nature">
        <title>Genome sequence of the progenitor of the wheat D genome Aegilops tauschii.</title>
        <authorList>
            <person name="Luo M.C."/>
            <person name="Gu Y.Q."/>
            <person name="Puiu D."/>
            <person name="Wang H."/>
            <person name="Twardziok S.O."/>
            <person name="Deal K.R."/>
            <person name="Huo N."/>
            <person name="Zhu T."/>
            <person name="Wang L."/>
            <person name="Wang Y."/>
            <person name="McGuire P.E."/>
            <person name="Liu S."/>
            <person name="Long H."/>
            <person name="Ramasamy R.K."/>
            <person name="Rodriguez J.C."/>
            <person name="Van S.L."/>
            <person name="Yuan L."/>
            <person name="Wang Z."/>
            <person name="Xia Z."/>
            <person name="Xiao L."/>
            <person name="Anderson O.D."/>
            <person name="Ouyang S."/>
            <person name="Liang Y."/>
            <person name="Zimin A.V."/>
            <person name="Pertea G."/>
            <person name="Qi P."/>
            <person name="Bennetzen J.L."/>
            <person name="Dai X."/>
            <person name="Dawson M.W."/>
            <person name="Muller H.G."/>
            <person name="Kugler K."/>
            <person name="Rivarola-Duarte L."/>
            <person name="Spannagl M."/>
            <person name="Mayer K.F.X."/>
            <person name="Lu F.H."/>
            <person name="Bevan M.W."/>
            <person name="Leroy P."/>
            <person name="Li P."/>
            <person name="You F.M."/>
            <person name="Sun Q."/>
            <person name="Liu Z."/>
            <person name="Lyons E."/>
            <person name="Wicker T."/>
            <person name="Salzberg S.L."/>
            <person name="Devos K.M."/>
            <person name="Dvorak J."/>
        </authorList>
    </citation>
    <scope>NUCLEOTIDE SEQUENCE [LARGE SCALE GENOMIC DNA]</scope>
    <source>
        <strain evidence="2">cv. AL8/78</strain>
    </source>
</reference>
<reference evidence="2" key="5">
    <citation type="journal article" date="2021" name="G3 (Bethesda)">
        <title>Aegilops tauschii genome assembly Aet v5.0 features greater sequence contiguity and improved annotation.</title>
        <authorList>
            <person name="Wang L."/>
            <person name="Zhu T."/>
            <person name="Rodriguez J.C."/>
            <person name="Deal K.R."/>
            <person name="Dubcovsky J."/>
            <person name="McGuire P.E."/>
            <person name="Lux T."/>
            <person name="Spannagl M."/>
            <person name="Mayer K.F.X."/>
            <person name="Baldrich P."/>
            <person name="Meyers B.C."/>
            <person name="Huo N."/>
            <person name="Gu Y.Q."/>
            <person name="Zhou H."/>
            <person name="Devos K.M."/>
            <person name="Bennetzen J.L."/>
            <person name="Unver T."/>
            <person name="Budak H."/>
            <person name="Gulick P.J."/>
            <person name="Galiba G."/>
            <person name="Kalapos B."/>
            <person name="Nelson D.R."/>
            <person name="Li P."/>
            <person name="You F.M."/>
            <person name="Luo M.C."/>
            <person name="Dvorak J."/>
        </authorList>
    </citation>
    <scope>NUCLEOTIDE SEQUENCE [LARGE SCALE GENOMIC DNA]</scope>
    <source>
        <strain evidence="2">cv. AL8/78</strain>
    </source>
</reference>
<dbReference type="AlphaFoldDB" id="A0A453MY42"/>
<proteinExistence type="predicted"/>
<dbReference type="Pfam" id="PF00646">
    <property type="entry name" value="F-box"/>
    <property type="match status" value="1"/>
</dbReference>
<dbReference type="Gene3D" id="1.20.1280.50">
    <property type="match status" value="1"/>
</dbReference>
<organism evidence="2 3">
    <name type="scientific">Aegilops tauschii subsp. strangulata</name>
    <name type="common">Goatgrass</name>
    <dbReference type="NCBI Taxonomy" id="200361"/>
    <lineage>
        <taxon>Eukaryota</taxon>
        <taxon>Viridiplantae</taxon>
        <taxon>Streptophyta</taxon>
        <taxon>Embryophyta</taxon>
        <taxon>Tracheophyta</taxon>
        <taxon>Spermatophyta</taxon>
        <taxon>Magnoliopsida</taxon>
        <taxon>Liliopsida</taxon>
        <taxon>Poales</taxon>
        <taxon>Poaceae</taxon>
        <taxon>BOP clade</taxon>
        <taxon>Pooideae</taxon>
        <taxon>Triticodae</taxon>
        <taxon>Triticeae</taxon>
        <taxon>Triticinae</taxon>
        <taxon>Aegilops</taxon>
    </lineage>
</organism>
<dbReference type="PANTHER" id="PTHR32133:SF320">
    <property type="entry name" value="F-BOX DOMAIN-CONTAINING PROTEIN"/>
    <property type="match status" value="1"/>
</dbReference>
<reference evidence="2" key="4">
    <citation type="submission" date="2019-03" db="UniProtKB">
        <authorList>
            <consortium name="EnsemblPlants"/>
        </authorList>
    </citation>
    <scope>IDENTIFICATION</scope>
</reference>
<accession>A0A453MY42</accession>
<name>A0A453MY42_AEGTS</name>
<dbReference type="Gramene" id="AET6Gv20144000.6">
    <property type="protein sequence ID" value="AET6Gv20144000.6"/>
    <property type="gene ID" value="AET6Gv20144000"/>
</dbReference>
<sequence length="128" mass="14682">RHRRLRPRPTSAPPLEDDDLLDEILLRLSPDPSSLPRASAVCARWRRLVSDPGFASRFRLRHHCNVQLWRRKIDCDGEASWVLGRTFELDTLLSLNSEEKEPTVMLGLAEYNNAVVVQTVAGHFMVHE</sequence>
<dbReference type="InterPro" id="IPR036047">
    <property type="entry name" value="F-box-like_dom_sf"/>
</dbReference>
<dbReference type="InterPro" id="IPR001810">
    <property type="entry name" value="F-box_dom"/>
</dbReference>
<dbReference type="Proteomes" id="UP000015105">
    <property type="component" value="Chromosome 6D"/>
</dbReference>
<keyword evidence="3" id="KW-1185">Reference proteome</keyword>
<protein>
    <recommendedName>
        <fullName evidence="1">F-box domain-containing protein</fullName>
    </recommendedName>
</protein>